<evidence type="ECO:0000256" key="2">
    <source>
        <dbReference type="ARBA" id="ARBA00007832"/>
    </source>
</evidence>
<evidence type="ECO:0000259" key="4">
    <source>
        <dbReference type="Pfam" id="PF06276"/>
    </source>
</evidence>
<dbReference type="Pfam" id="PF04183">
    <property type="entry name" value="IucA_IucC"/>
    <property type="match status" value="1"/>
</dbReference>
<evidence type="ECO:0000313" key="5">
    <source>
        <dbReference type="EMBL" id="MDI5970490.1"/>
    </source>
</evidence>
<organism evidence="5">
    <name type="scientific">Streptantibioticus silvisoli</name>
    <dbReference type="NCBI Taxonomy" id="2705255"/>
    <lineage>
        <taxon>Bacteria</taxon>
        <taxon>Bacillati</taxon>
        <taxon>Actinomycetota</taxon>
        <taxon>Actinomycetes</taxon>
        <taxon>Kitasatosporales</taxon>
        <taxon>Streptomycetaceae</taxon>
        <taxon>Streptantibioticus</taxon>
    </lineage>
</organism>
<dbReference type="GO" id="GO:0019290">
    <property type="term" value="P:siderophore biosynthetic process"/>
    <property type="evidence" value="ECO:0007669"/>
    <property type="project" value="InterPro"/>
</dbReference>
<accession>A0AA90H7Y7</accession>
<protein>
    <submittedName>
        <fullName evidence="5">IucA/IucC family protein</fullName>
    </submittedName>
</protein>
<evidence type="ECO:0000256" key="1">
    <source>
        <dbReference type="ARBA" id="ARBA00004924"/>
    </source>
</evidence>
<dbReference type="InterPro" id="IPR037455">
    <property type="entry name" value="LucA/IucC-like"/>
</dbReference>
<dbReference type="PANTHER" id="PTHR34384">
    <property type="entry name" value="L-2,3-DIAMINOPROPANOATE--CITRATE LIGASE"/>
    <property type="match status" value="1"/>
</dbReference>
<dbReference type="InterPro" id="IPR022770">
    <property type="entry name" value="IucA/IucC-like_C"/>
</dbReference>
<comment type="pathway">
    <text evidence="1">Siderophore biosynthesis.</text>
</comment>
<comment type="similarity">
    <text evidence="2">Belongs to the IucA/IucC family.</text>
</comment>
<dbReference type="GO" id="GO:0016881">
    <property type="term" value="F:acid-amino acid ligase activity"/>
    <property type="evidence" value="ECO:0007669"/>
    <property type="project" value="UniProtKB-ARBA"/>
</dbReference>
<dbReference type="RefSeq" id="WP_282698731.1">
    <property type="nucleotide sequence ID" value="NZ_JABXJJ020000015.1"/>
</dbReference>
<comment type="caution">
    <text evidence="5">The sequence shown here is derived from an EMBL/GenBank/DDBJ whole genome shotgun (WGS) entry which is preliminary data.</text>
</comment>
<gene>
    <name evidence="5" type="ORF">POF50_014255</name>
</gene>
<dbReference type="EMBL" id="JABXJJ020000015">
    <property type="protein sequence ID" value="MDI5970490.1"/>
    <property type="molecule type" value="Genomic_DNA"/>
</dbReference>
<dbReference type="AlphaFoldDB" id="A0AA90H7Y7"/>
<dbReference type="InterPro" id="IPR007310">
    <property type="entry name" value="Aerobactin_biosyn_IucA/IucC_N"/>
</dbReference>
<dbReference type="Pfam" id="PF06276">
    <property type="entry name" value="FhuF"/>
    <property type="match status" value="1"/>
</dbReference>
<reference evidence="5" key="1">
    <citation type="submission" date="2023-05" db="EMBL/GenBank/DDBJ databases">
        <title>Streptantibioticus silvisoli sp. nov., acidotolerant actinomycetes 1 from pine litter.</title>
        <authorList>
            <person name="Swiecimska M."/>
            <person name="Golinska P."/>
            <person name="Sangal V."/>
            <person name="Wachnowicz B."/>
            <person name="Goodfellow M."/>
        </authorList>
    </citation>
    <scope>NUCLEOTIDE SEQUENCE</scope>
    <source>
        <strain evidence="5">SL13</strain>
    </source>
</reference>
<feature type="domain" description="Aerobactin siderophore biosynthesis IucA/IucC-like C-terminal" evidence="4">
    <location>
        <begin position="423"/>
        <end position="560"/>
    </location>
</feature>
<dbReference type="PANTHER" id="PTHR34384:SF5">
    <property type="entry name" value="L-2,3-DIAMINOPROPANOATE--CITRATE LIGASE"/>
    <property type="match status" value="1"/>
</dbReference>
<feature type="domain" description="Aerobactin siderophore biosynthesis IucA/IucC N-terminal" evidence="3">
    <location>
        <begin position="160"/>
        <end position="371"/>
    </location>
</feature>
<evidence type="ECO:0000259" key="3">
    <source>
        <dbReference type="Pfam" id="PF04183"/>
    </source>
</evidence>
<dbReference type="Gene3D" id="1.10.510.40">
    <property type="match status" value="1"/>
</dbReference>
<name>A0AA90H7Y7_9ACTN</name>
<sequence>MPPSPASPDAPDPLRDALLLRVLSALLREDVAGLRSGGVVEDGWLALAAPDGDALLLPVAPDGYQGDLAARLPLLRRRSGGPDLTGCDAVLAALRECADPRDRAGFDAFAVECRQTLETVRLHAVQQPLTQRLLAQTYGPDAGRWCGHRGAVAHDALAAFADHPVYPTAHGRAGLAAQELQSYAPEFHPTYRPRWIALPRAAVTGTGVEHDQHWPQLGQLGLTGLDRSHVALPVHPLTRDGELADALRAVGLERDAVRAPQPYLDLVPTLSMRTGSLTADPTRQLKLPLVTATLGLRNRRTIKPGTLVDGAAGQRLLERVLDREPRFAGRILLADETRWMHAGHELLAALLRVLPAGLDDAAVVPLAALLAGAPPPAGPVGHELPRGEGVLVIDLLARRFFGGDPLALLDAMLALLFDWQVTLFGYGIALESHQQNVSLVLDRPDGGPVRVRLLLKDNDGPRVDAVRLRDTLGGDPPAFDDPRTFTDGDRPVCDVFTTITVHLCAASYAFGLARTGRAPLSDGLALVRGRLAEAIDRLDPGPRERLRRLVLDADRLPVKAMVTAGTLLTKERSGAADINKHYTDGPNYLLHARSSR</sequence>
<proteinExistence type="inferred from homology"/>